<evidence type="ECO:0000313" key="4">
    <source>
        <dbReference type="Proteomes" id="UP001280121"/>
    </source>
</evidence>
<comment type="similarity">
    <text evidence="1">Belongs to the 'GDXG' lipolytic enzyme family.</text>
</comment>
<comment type="caution">
    <text evidence="3">The sequence shown here is derived from an EMBL/GenBank/DDBJ whole genome shotgun (WGS) entry which is preliminary data.</text>
</comment>
<sequence length="133" mass="14669">MFYQFYTRLVHSAQAVCVSVYLQLAPDQRLPAACEDAYATFLWLCSVARALSDGATKYFPITCPMGPLAAPLGNLKLPRMLVAVAVAEMDLIRDSELESCEAMKEAGKHGRSQNFSFEAVMTKTNIVGRVIFI</sequence>
<feature type="domain" description="Alpha/beta hydrolase fold-3" evidence="2">
    <location>
        <begin position="5"/>
        <end position="48"/>
    </location>
</feature>
<dbReference type="InterPro" id="IPR029058">
    <property type="entry name" value="AB_hydrolase_fold"/>
</dbReference>
<reference evidence="3" key="1">
    <citation type="journal article" date="2023" name="Plant J.">
        <title>Genome sequences and population genomics provide insights into the demographic history, inbreeding, and mutation load of two 'living fossil' tree species of Dipteronia.</title>
        <authorList>
            <person name="Feng Y."/>
            <person name="Comes H.P."/>
            <person name="Chen J."/>
            <person name="Zhu S."/>
            <person name="Lu R."/>
            <person name="Zhang X."/>
            <person name="Li P."/>
            <person name="Qiu J."/>
            <person name="Olsen K.M."/>
            <person name="Qiu Y."/>
        </authorList>
    </citation>
    <scope>NUCLEOTIDE SEQUENCE</scope>
    <source>
        <strain evidence="3">KIB01</strain>
    </source>
</reference>
<proteinExistence type="inferred from homology"/>
<dbReference type="GO" id="GO:0016787">
    <property type="term" value="F:hydrolase activity"/>
    <property type="evidence" value="ECO:0007669"/>
    <property type="project" value="InterPro"/>
</dbReference>
<evidence type="ECO:0000256" key="1">
    <source>
        <dbReference type="ARBA" id="ARBA00010515"/>
    </source>
</evidence>
<gene>
    <name evidence="3" type="ORF">Ddye_011872</name>
</gene>
<organism evidence="3 4">
    <name type="scientific">Dipteronia dyeriana</name>
    <dbReference type="NCBI Taxonomy" id="168575"/>
    <lineage>
        <taxon>Eukaryota</taxon>
        <taxon>Viridiplantae</taxon>
        <taxon>Streptophyta</taxon>
        <taxon>Embryophyta</taxon>
        <taxon>Tracheophyta</taxon>
        <taxon>Spermatophyta</taxon>
        <taxon>Magnoliopsida</taxon>
        <taxon>eudicotyledons</taxon>
        <taxon>Gunneridae</taxon>
        <taxon>Pentapetalae</taxon>
        <taxon>rosids</taxon>
        <taxon>malvids</taxon>
        <taxon>Sapindales</taxon>
        <taxon>Sapindaceae</taxon>
        <taxon>Hippocastanoideae</taxon>
        <taxon>Acereae</taxon>
        <taxon>Dipteronia</taxon>
    </lineage>
</organism>
<keyword evidence="4" id="KW-1185">Reference proteome</keyword>
<dbReference type="InterPro" id="IPR013094">
    <property type="entry name" value="AB_hydrolase_3"/>
</dbReference>
<dbReference type="Pfam" id="PF07859">
    <property type="entry name" value="Abhydrolase_3"/>
    <property type="match status" value="1"/>
</dbReference>
<dbReference type="Gene3D" id="3.40.50.1820">
    <property type="entry name" value="alpha/beta hydrolase"/>
    <property type="match status" value="1"/>
</dbReference>
<dbReference type="AlphaFoldDB" id="A0AAE0CHR4"/>
<protein>
    <recommendedName>
        <fullName evidence="2">Alpha/beta hydrolase fold-3 domain-containing protein</fullName>
    </recommendedName>
</protein>
<evidence type="ECO:0000313" key="3">
    <source>
        <dbReference type="EMBL" id="KAK2652016.1"/>
    </source>
</evidence>
<dbReference type="EMBL" id="JANJYI010000004">
    <property type="protein sequence ID" value="KAK2652016.1"/>
    <property type="molecule type" value="Genomic_DNA"/>
</dbReference>
<evidence type="ECO:0000259" key="2">
    <source>
        <dbReference type="Pfam" id="PF07859"/>
    </source>
</evidence>
<dbReference type="SUPFAM" id="SSF53474">
    <property type="entry name" value="alpha/beta-Hydrolases"/>
    <property type="match status" value="1"/>
</dbReference>
<dbReference type="Proteomes" id="UP001280121">
    <property type="component" value="Unassembled WGS sequence"/>
</dbReference>
<name>A0AAE0CHR4_9ROSI</name>
<accession>A0AAE0CHR4</accession>